<dbReference type="Proteomes" id="UP001596157">
    <property type="component" value="Unassembled WGS sequence"/>
</dbReference>
<dbReference type="SUPFAM" id="SSF48452">
    <property type="entry name" value="TPR-like"/>
    <property type="match status" value="1"/>
</dbReference>
<evidence type="ECO:0000313" key="8">
    <source>
        <dbReference type="Proteomes" id="UP001596157"/>
    </source>
</evidence>
<evidence type="ECO:0000313" key="7">
    <source>
        <dbReference type="EMBL" id="MFC5286528.1"/>
    </source>
</evidence>
<dbReference type="InterPro" id="IPR036388">
    <property type="entry name" value="WH-like_DNA-bd_sf"/>
</dbReference>
<dbReference type="PRINTS" id="PR00364">
    <property type="entry name" value="DISEASERSIST"/>
</dbReference>
<feature type="domain" description="OmpR/PhoB-type" evidence="6">
    <location>
        <begin position="1"/>
        <end position="98"/>
    </location>
</feature>
<dbReference type="RefSeq" id="WP_378244543.1">
    <property type="nucleotide sequence ID" value="NZ_JBHSKF010000002.1"/>
</dbReference>
<evidence type="ECO:0000256" key="4">
    <source>
        <dbReference type="ARBA" id="ARBA00023163"/>
    </source>
</evidence>
<keyword evidence="3 5" id="KW-0238">DNA-binding</keyword>
<evidence type="ECO:0000256" key="1">
    <source>
        <dbReference type="ARBA" id="ARBA00005820"/>
    </source>
</evidence>
<dbReference type="InterPro" id="IPR027417">
    <property type="entry name" value="P-loop_NTPase"/>
</dbReference>
<comment type="similarity">
    <text evidence="1">Belongs to the AfsR/DnrI/RedD regulatory family.</text>
</comment>
<feature type="DNA-binding region" description="OmpR/PhoB-type" evidence="5">
    <location>
        <begin position="1"/>
        <end position="98"/>
    </location>
</feature>
<dbReference type="Pfam" id="PF03704">
    <property type="entry name" value="BTAD"/>
    <property type="match status" value="1"/>
</dbReference>
<sequence length="592" mass="63279">MESPAVEFRVLGPVDARAAGRRLPLGGPRQRAVLGALLLHANAELGVRALLRSVWADTPDSARSNLRTYLTRLRRALHVPGEPESRLRASAAGYAVTVLPGELDLADFTAATAAAESAAEPETAVAHWSRALALWRGAALAGISCGPLLAAESTRLDARREFVRERLLRTRLRLGEHAELVPELRALLARDPLAEDWTMLLMQALHRCGRRAEALEVYRGTRAALVEASGIEPGPRLRELHACLLTDTRAPAAPAQLPAPPTPFTGRARELAEITGEHRVVVVDGMLGVGKTALVVHAAHRLAADHPEGLLFLDLHGSAPAATPPLPAGEALARMLCALDVPPAVIPDDTGARAALWRSTVAGRRVVVVLDDAHSAEQVEPLLPGAGESRVLVTSRRRLPRLGQAHPLSLDVLPPADAAALFSAVSGRAADPMTATAVDLCGGLPLAVRAAADRLRDRPSWTVEHLVGRLADERGLLAELDSATPTIVPALAASQAALREDQRRMLDLLGLHLGPEVRAESAAALAEVSVPAADRLLEDLVDARLLRQTAPGRYRLHSLVRAYVRGRVAVFDRPALRRALHRLLDHYLARAG</sequence>
<proteinExistence type="inferred from homology"/>
<keyword evidence="2" id="KW-0805">Transcription regulation</keyword>
<organism evidence="7 8">
    <name type="scientific">Actinokineospora guangxiensis</name>
    <dbReference type="NCBI Taxonomy" id="1490288"/>
    <lineage>
        <taxon>Bacteria</taxon>
        <taxon>Bacillati</taxon>
        <taxon>Actinomycetota</taxon>
        <taxon>Actinomycetes</taxon>
        <taxon>Pseudonocardiales</taxon>
        <taxon>Pseudonocardiaceae</taxon>
        <taxon>Actinokineospora</taxon>
    </lineage>
</organism>
<protein>
    <submittedName>
        <fullName evidence="7">BTAD domain-containing putative transcriptional regulator</fullName>
    </submittedName>
</protein>
<dbReference type="PANTHER" id="PTHR35807">
    <property type="entry name" value="TRANSCRIPTIONAL REGULATOR REDD-RELATED"/>
    <property type="match status" value="1"/>
</dbReference>
<dbReference type="Gene3D" id="1.25.40.10">
    <property type="entry name" value="Tetratricopeptide repeat domain"/>
    <property type="match status" value="1"/>
</dbReference>
<dbReference type="PROSITE" id="PS51755">
    <property type="entry name" value="OMPR_PHOB"/>
    <property type="match status" value="1"/>
</dbReference>
<dbReference type="InterPro" id="IPR001867">
    <property type="entry name" value="OmpR/PhoB-type_DNA-bd"/>
</dbReference>
<evidence type="ECO:0000256" key="3">
    <source>
        <dbReference type="ARBA" id="ARBA00023125"/>
    </source>
</evidence>
<evidence type="ECO:0000256" key="5">
    <source>
        <dbReference type="PROSITE-ProRule" id="PRU01091"/>
    </source>
</evidence>
<name>A0ABW0EJP3_9PSEU</name>
<comment type="caution">
    <text evidence="7">The sequence shown here is derived from an EMBL/GenBank/DDBJ whole genome shotgun (WGS) entry which is preliminary data.</text>
</comment>
<dbReference type="InterPro" id="IPR011990">
    <property type="entry name" value="TPR-like_helical_dom_sf"/>
</dbReference>
<dbReference type="InterPro" id="IPR051677">
    <property type="entry name" value="AfsR-DnrI-RedD_regulator"/>
</dbReference>
<dbReference type="SUPFAM" id="SSF46894">
    <property type="entry name" value="C-terminal effector domain of the bipartite response regulators"/>
    <property type="match status" value="1"/>
</dbReference>
<evidence type="ECO:0000256" key="2">
    <source>
        <dbReference type="ARBA" id="ARBA00023015"/>
    </source>
</evidence>
<dbReference type="InterPro" id="IPR016032">
    <property type="entry name" value="Sig_transdc_resp-reg_C-effctor"/>
</dbReference>
<gene>
    <name evidence="7" type="ORF">ACFPM7_05645</name>
</gene>
<dbReference type="SUPFAM" id="SSF52540">
    <property type="entry name" value="P-loop containing nucleoside triphosphate hydrolases"/>
    <property type="match status" value="1"/>
</dbReference>
<reference evidence="8" key="1">
    <citation type="journal article" date="2019" name="Int. J. Syst. Evol. Microbiol.">
        <title>The Global Catalogue of Microorganisms (GCM) 10K type strain sequencing project: providing services to taxonomists for standard genome sequencing and annotation.</title>
        <authorList>
            <consortium name="The Broad Institute Genomics Platform"/>
            <consortium name="The Broad Institute Genome Sequencing Center for Infectious Disease"/>
            <person name="Wu L."/>
            <person name="Ma J."/>
        </authorList>
    </citation>
    <scope>NUCLEOTIDE SEQUENCE [LARGE SCALE GENOMIC DNA]</scope>
    <source>
        <strain evidence="8">CCUG 59778</strain>
    </source>
</reference>
<dbReference type="InterPro" id="IPR005158">
    <property type="entry name" value="BTAD"/>
</dbReference>
<keyword evidence="4" id="KW-0804">Transcription</keyword>
<dbReference type="CDD" id="cd15831">
    <property type="entry name" value="BTAD"/>
    <property type="match status" value="1"/>
</dbReference>
<accession>A0ABW0EJP3</accession>
<dbReference type="Gene3D" id="1.10.10.10">
    <property type="entry name" value="Winged helix-like DNA-binding domain superfamily/Winged helix DNA-binding domain"/>
    <property type="match status" value="1"/>
</dbReference>
<dbReference type="SMART" id="SM00862">
    <property type="entry name" value="Trans_reg_C"/>
    <property type="match status" value="1"/>
</dbReference>
<dbReference type="SMART" id="SM01043">
    <property type="entry name" value="BTAD"/>
    <property type="match status" value="1"/>
</dbReference>
<dbReference type="PANTHER" id="PTHR35807:SF1">
    <property type="entry name" value="TRANSCRIPTIONAL REGULATOR REDD"/>
    <property type="match status" value="1"/>
</dbReference>
<evidence type="ECO:0000259" key="6">
    <source>
        <dbReference type="PROSITE" id="PS51755"/>
    </source>
</evidence>
<keyword evidence="8" id="KW-1185">Reference proteome</keyword>
<dbReference type="EMBL" id="JBHSKF010000002">
    <property type="protein sequence ID" value="MFC5286528.1"/>
    <property type="molecule type" value="Genomic_DNA"/>
</dbReference>